<organism evidence="7 8">
    <name type="scientific">Flexivirga endophytica</name>
    <dbReference type="NCBI Taxonomy" id="1849103"/>
    <lineage>
        <taxon>Bacteria</taxon>
        <taxon>Bacillati</taxon>
        <taxon>Actinomycetota</taxon>
        <taxon>Actinomycetes</taxon>
        <taxon>Micrococcales</taxon>
        <taxon>Dermacoccaceae</taxon>
        <taxon>Flexivirga</taxon>
    </lineage>
</organism>
<evidence type="ECO:0000256" key="3">
    <source>
        <dbReference type="ARBA" id="ARBA00013252"/>
    </source>
</evidence>
<keyword evidence="5" id="KW-0456">Lyase</keyword>
<comment type="caution">
    <text evidence="7">The sequence shown here is derived from an EMBL/GenBank/DDBJ whole genome shotgun (WGS) entry which is preliminary data.</text>
</comment>
<dbReference type="InterPro" id="IPR001533">
    <property type="entry name" value="Pterin_deHydtase"/>
</dbReference>
<accession>A0A916TFS1</accession>
<reference evidence="7" key="2">
    <citation type="submission" date="2020-09" db="EMBL/GenBank/DDBJ databases">
        <authorList>
            <person name="Sun Q."/>
            <person name="Zhou Y."/>
        </authorList>
    </citation>
    <scope>NUCLEOTIDE SEQUENCE</scope>
    <source>
        <strain evidence="7">CGMCC 1.15085</strain>
    </source>
</reference>
<evidence type="ECO:0000256" key="4">
    <source>
        <dbReference type="ARBA" id="ARBA00021735"/>
    </source>
</evidence>
<dbReference type="EC" id="4.2.1.96" evidence="3"/>
<evidence type="ECO:0000256" key="2">
    <source>
        <dbReference type="ARBA" id="ARBA00006472"/>
    </source>
</evidence>
<dbReference type="Gene3D" id="3.30.1360.20">
    <property type="entry name" value="Transcriptional coactivator/pterin dehydratase"/>
    <property type="match status" value="1"/>
</dbReference>
<name>A0A916TFS1_9MICO</name>
<feature type="domain" description="Glyoxalase-like" evidence="6">
    <location>
        <begin position="111"/>
        <end position="212"/>
    </location>
</feature>
<evidence type="ECO:0000313" key="8">
    <source>
        <dbReference type="Proteomes" id="UP000636793"/>
    </source>
</evidence>
<sequence length="219" mass="23877">MIAMPEEVSSEEFHAADGVGDWRITGDGARARFRTGSFATGVQLVAEIGRLADAADHHPDVDLRYGHVGVRTWTHELPGITGRDVALAREISAAARELGVEADPGSVSSMQLTIDAVSQPAVKRFWQVVLGYDEFGDEDLIDPFGNGPWVHFQQMDEPRSQRNRVHVDLFLPEDEAAARVAAAVEAGGRIVYDAKAPLFWTLADPEGNEVDIAPWPDAH</sequence>
<protein>
    <recommendedName>
        <fullName evidence="4">Putative pterin-4-alpha-carbinolamine dehydratase</fullName>
        <ecNumber evidence="3">4.2.1.96</ecNumber>
    </recommendedName>
</protein>
<evidence type="ECO:0000256" key="1">
    <source>
        <dbReference type="ARBA" id="ARBA00001554"/>
    </source>
</evidence>
<dbReference type="GO" id="GO:0008124">
    <property type="term" value="F:4-alpha-hydroxytetrahydrobiopterin dehydratase activity"/>
    <property type="evidence" value="ECO:0007669"/>
    <property type="project" value="UniProtKB-EC"/>
</dbReference>
<dbReference type="Proteomes" id="UP000636793">
    <property type="component" value="Unassembled WGS sequence"/>
</dbReference>
<dbReference type="InterPro" id="IPR041581">
    <property type="entry name" value="Glyoxalase_6"/>
</dbReference>
<comment type="similarity">
    <text evidence="2">Belongs to the pterin-4-alpha-carbinolamine dehydratase family.</text>
</comment>
<keyword evidence="8" id="KW-1185">Reference proteome</keyword>
<comment type="catalytic activity">
    <reaction evidence="1">
        <text>(4aS,6R)-4a-hydroxy-L-erythro-5,6,7,8-tetrahydrobiopterin = (6R)-L-erythro-6,7-dihydrobiopterin + H2O</text>
        <dbReference type="Rhea" id="RHEA:11920"/>
        <dbReference type="ChEBI" id="CHEBI:15377"/>
        <dbReference type="ChEBI" id="CHEBI:15642"/>
        <dbReference type="ChEBI" id="CHEBI:43120"/>
        <dbReference type="EC" id="4.2.1.96"/>
    </reaction>
</comment>
<dbReference type="PANTHER" id="PTHR12599:SF0">
    <property type="entry name" value="PTERIN-4-ALPHA-CARBINOLAMINE DEHYDRATASE"/>
    <property type="match status" value="1"/>
</dbReference>
<gene>
    <name evidence="7" type="ORF">GCM10011492_35450</name>
</gene>
<evidence type="ECO:0000256" key="5">
    <source>
        <dbReference type="ARBA" id="ARBA00023239"/>
    </source>
</evidence>
<evidence type="ECO:0000259" key="6">
    <source>
        <dbReference type="Pfam" id="PF18029"/>
    </source>
</evidence>
<dbReference type="CDD" id="cd00488">
    <property type="entry name" value="PCD_DCoH"/>
    <property type="match status" value="1"/>
</dbReference>
<dbReference type="InterPro" id="IPR036428">
    <property type="entry name" value="PCD_sf"/>
</dbReference>
<dbReference type="InterPro" id="IPR029068">
    <property type="entry name" value="Glyas_Bleomycin-R_OHBP_Dase"/>
</dbReference>
<dbReference type="SUPFAM" id="SSF55248">
    <property type="entry name" value="PCD-like"/>
    <property type="match status" value="1"/>
</dbReference>
<dbReference type="EMBL" id="BMHI01000005">
    <property type="protein sequence ID" value="GGB41430.1"/>
    <property type="molecule type" value="Genomic_DNA"/>
</dbReference>
<dbReference type="Gene3D" id="3.10.180.10">
    <property type="entry name" value="2,3-Dihydroxybiphenyl 1,2-Dioxygenase, domain 1"/>
    <property type="match status" value="1"/>
</dbReference>
<reference evidence="7" key="1">
    <citation type="journal article" date="2014" name="Int. J. Syst. Evol. Microbiol.">
        <title>Complete genome sequence of Corynebacterium casei LMG S-19264T (=DSM 44701T), isolated from a smear-ripened cheese.</title>
        <authorList>
            <consortium name="US DOE Joint Genome Institute (JGI-PGF)"/>
            <person name="Walter F."/>
            <person name="Albersmeier A."/>
            <person name="Kalinowski J."/>
            <person name="Ruckert C."/>
        </authorList>
    </citation>
    <scope>NUCLEOTIDE SEQUENCE</scope>
    <source>
        <strain evidence="7">CGMCC 1.15085</strain>
    </source>
</reference>
<dbReference type="SUPFAM" id="SSF54593">
    <property type="entry name" value="Glyoxalase/Bleomycin resistance protein/Dihydroxybiphenyl dioxygenase"/>
    <property type="match status" value="1"/>
</dbReference>
<dbReference type="PANTHER" id="PTHR12599">
    <property type="entry name" value="PTERIN-4-ALPHA-CARBINOLAMINE DEHYDRATASE"/>
    <property type="match status" value="1"/>
</dbReference>
<dbReference type="Pfam" id="PF01329">
    <property type="entry name" value="Pterin_4a"/>
    <property type="match status" value="1"/>
</dbReference>
<proteinExistence type="inferred from homology"/>
<dbReference type="Pfam" id="PF18029">
    <property type="entry name" value="Glyoxalase_6"/>
    <property type="match status" value="1"/>
</dbReference>
<dbReference type="GO" id="GO:0006729">
    <property type="term" value="P:tetrahydrobiopterin biosynthetic process"/>
    <property type="evidence" value="ECO:0007669"/>
    <property type="project" value="InterPro"/>
</dbReference>
<dbReference type="AlphaFoldDB" id="A0A916TFS1"/>
<evidence type="ECO:0000313" key="7">
    <source>
        <dbReference type="EMBL" id="GGB41430.1"/>
    </source>
</evidence>